<dbReference type="PANTHER" id="PTHR48056:SF35">
    <property type="entry name" value="LRR RECEPTOR-LIKE SERINE_THREONINE-PROTEIN KINASE HSL2"/>
    <property type="match status" value="1"/>
</dbReference>
<comment type="catalytic activity">
    <reaction evidence="19">
        <text>L-seryl-[protein] + ATP = O-phospho-L-seryl-[protein] + ADP + H(+)</text>
        <dbReference type="Rhea" id="RHEA:17989"/>
        <dbReference type="Rhea" id="RHEA-COMP:9863"/>
        <dbReference type="Rhea" id="RHEA-COMP:11604"/>
        <dbReference type="ChEBI" id="CHEBI:15378"/>
        <dbReference type="ChEBI" id="CHEBI:29999"/>
        <dbReference type="ChEBI" id="CHEBI:30616"/>
        <dbReference type="ChEBI" id="CHEBI:83421"/>
        <dbReference type="ChEBI" id="CHEBI:456216"/>
        <dbReference type="EC" id="2.7.11.1"/>
    </reaction>
</comment>
<keyword evidence="17" id="KW-0325">Glycoprotein</keyword>
<dbReference type="Gene3D" id="1.10.510.10">
    <property type="entry name" value="Transferase(Phosphotransferase) domain 1"/>
    <property type="match status" value="1"/>
</dbReference>
<protein>
    <recommendedName>
        <fullName evidence="3">non-specific serine/threonine protein kinase</fullName>
        <ecNumber evidence="3">2.7.11.1</ecNumber>
    </recommendedName>
</protein>
<keyword evidence="10 22" id="KW-0732">Signal</keyword>
<dbReference type="PROSITE" id="PS00107">
    <property type="entry name" value="PROTEIN_KINASE_ATP"/>
    <property type="match status" value="1"/>
</dbReference>
<evidence type="ECO:0000256" key="13">
    <source>
        <dbReference type="ARBA" id="ARBA00022777"/>
    </source>
</evidence>
<feature type="signal peptide" evidence="22">
    <location>
        <begin position="1"/>
        <end position="37"/>
    </location>
</feature>
<accession>A0ABD3BNY8</accession>
<dbReference type="InterPro" id="IPR000719">
    <property type="entry name" value="Prot_kinase_dom"/>
</dbReference>
<dbReference type="PROSITE" id="PS00108">
    <property type="entry name" value="PROTEIN_KINASE_ST"/>
    <property type="match status" value="1"/>
</dbReference>
<keyword evidence="12 20" id="KW-0547">Nucleotide-binding</keyword>
<dbReference type="InterPro" id="IPR032675">
    <property type="entry name" value="LRR_dom_sf"/>
</dbReference>
<feature type="chain" id="PRO_5044844452" description="non-specific serine/threonine protein kinase" evidence="22">
    <location>
        <begin position="38"/>
        <end position="996"/>
    </location>
</feature>
<keyword evidence="4" id="KW-1003">Cell membrane</keyword>
<keyword evidence="9 21" id="KW-0812">Transmembrane</keyword>
<keyword evidence="25" id="KW-1185">Reference proteome</keyword>
<feature type="transmembrane region" description="Helical" evidence="21">
    <location>
        <begin position="646"/>
        <end position="667"/>
    </location>
</feature>
<keyword evidence="13" id="KW-0418">Kinase</keyword>
<gene>
    <name evidence="24" type="primary">HSL2_2</name>
    <name evidence="24" type="ORF">CASFOL_037147</name>
</gene>
<evidence type="ECO:0000256" key="22">
    <source>
        <dbReference type="SAM" id="SignalP"/>
    </source>
</evidence>
<name>A0ABD3BNY8_9LAMI</name>
<comment type="subcellular location">
    <subcellularLocation>
        <location evidence="1">Cell membrane</location>
        <topology evidence="1">Single-pass membrane protein</topology>
    </subcellularLocation>
</comment>
<dbReference type="PANTHER" id="PTHR48056">
    <property type="entry name" value="LRR RECEPTOR-LIKE SERINE/THREONINE-PROTEIN KINASE-RELATED"/>
    <property type="match status" value="1"/>
</dbReference>
<evidence type="ECO:0000256" key="14">
    <source>
        <dbReference type="ARBA" id="ARBA00022840"/>
    </source>
</evidence>
<sequence length="996" mass="109982">MFLSMRASATMTNHKNHQFPILIQLLLLITFTHSTNSSYNNTTINILLHVKQIQFQDPLNNLKNWQNSTKPCNWTGITCGPRLNQVVSINLPSLNIYGPFPSDFCRIPTLRNLNLGDNFFGGQINSTSISICSRLVSLNLSSNLFVSGLPDFPLPFPDITILDLSSNNFSGEIPISYANLNRLKILSIAGNLLNGSIPDFLYNLTSLTQLILSQNPYRPSQLPKDIGRLTKLEQLVVSYSNLIGQIPDSIGNLVSIKNFDVAHNNLQGKVPCSIGGMINVVQIELWGNQLSGELPDTFANLSSLLRFDASGNNLTGKIPVSLAGLGLESFAISDNFLIGEIPNILASNKMLYDLRLFNNSLSGMLPKSLGLNSGLEIIDISTNNLEGPLPPGLCRKNKLKCLLIFMNRFSGKIPDSYGECDTLMRVRVHENQLSGVVPSGLWGISGLYLLELTNNKFEGSVPVSITAAKGLQQLLLSGNKFSGELPDQICYCQELERLSMSGNQFYGELPSCINRLSSLQEIHMQGNNFSGEIPKNVTGLMELVQLDLSRNQLSGVIPSELGSLPRLTFFNISNNMLTGEIPEDLTKLKLSVFDVSNNRLEGRVPTSLDTNSSFPGLMGNAGLCSSIPTLLRPCLGPKRVHKKSYLLVRILSAVVVIVVVLIILLMLKTRKVINFSRKRTQTWKVTVFQKVPLDEEDILASLRAENLIGSGGSGCVYKVVLKSGQTVAAKKLWEAKGSEPEGAFRAEVETMGGIRHINIVKLLFTCISEDYRILVYEYMENGSLGDVLHDLGDGGVLLDWPKRLAIAMGTAQGLAYLHHDCVPAVMHRDLKSNNILLDEEFRAKVADFGLAKMLKVDVNESQQVMSRVAGSYGYIAPEYAYTVKVTEKSDVYSFGIVLLELLTGKRPNDSFFGENMNIVNWVKDIALPSLRRGRNGDTNNSRNIANLNQILDTRMDANTIDYQEVKKVLNVALLCTVESPDRRPSMRRVVELLKKH</sequence>
<evidence type="ECO:0000256" key="9">
    <source>
        <dbReference type="ARBA" id="ARBA00022692"/>
    </source>
</evidence>
<evidence type="ECO:0000256" key="19">
    <source>
        <dbReference type="ARBA" id="ARBA00048679"/>
    </source>
</evidence>
<comment type="caution">
    <text evidence="24">The sequence shown here is derived from an EMBL/GenBank/DDBJ whole genome shotgun (WGS) entry which is preliminary data.</text>
</comment>
<dbReference type="Gene3D" id="3.80.10.10">
    <property type="entry name" value="Ribonuclease Inhibitor"/>
    <property type="match status" value="3"/>
</dbReference>
<keyword evidence="11" id="KW-0677">Repeat</keyword>
<dbReference type="FunFam" id="3.80.10.10:FF:000095">
    <property type="entry name" value="LRR receptor-like serine/threonine-protein kinase GSO1"/>
    <property type="match status" value="1"/>
</dbReference>
<dbReference type="Proteomes" id="UP001632038">
    <property type="component" value="Unassembled WGS sequence"/>
</dbReference>
<feature type="binding site" evidence="20">
    <location>
        <position position="731"/>
    </location>
    <ligand>
        <name>ATP</name>
        <dbReference type="ChEBI" id="CHEBI:30616"/>
    </ligand>
</feature>
<dbReference type="InterPro" id="IPR008271">
    <property type="entry name" value="Ser/Thr_kinase_AS"/>
</dbReference>
<dbReference type="FunFam" id="1.10.510.10:FF:000417">
    <property type="entry name" value="Leucine-rich repeat receptor-like protein kinase"/>
    <property type="match status" value="1"/>
</dbReference>
<dbReference type="SUPFAM" id="SSF56112">
    <property type="entry name" value="Protein kinase-like (PK-like)"/>
    <property type="match status" value="1"/>
</dbReference>
<dbReference type="InterPro" id="IPR017441">
    <property type="entry name" value="Protein_kinase_ATP_BS"/>
</dbReference>
<organism evidence="24 25">
    <name type="scientific">Castilleja foliolosa</name>
    <dbReference type="NCBI Taxonomy" id="1961234"/>
    <lineage>
        <taxon>Eukaryota</taxon>
        <taxon>Viridiplantae</taxon>
        <taxon>Streptophyta</taxon>
        <taxon>Embryophyta</taxon>
        <taxon>Tracheophyta</taxon>
        <taxon>Spermatophyta</taxon>
        <taxon>Magnoliopsida</taxon>
        <taxon>eudicotyledons</taxon>
        <taxon>Gunneridae</taxon>
        <taxon>Pentapetalae</taxon>
        <taxon>asterids</taxon>
        <taxon>lamiids</taxon>
        <taxon>Lamiales</taxon>
        <taxon>Orobanchaceae</taxon>
        <taxon>Pedicularideae</taxon>
        <taxon>Castillejinae</taxon>
        <taxon>Castilleja</taxon>
    </lineage>
</organism>
<dbReference type="Gene3D" id="3.30.200.20">
    <property type="entry name" value="Phosphorylase Kinase, domain 1"/>
    <property type="match status" value="1"/>
</dbReference>
<evidence type="ECO:0000256" key="5">
    <source>
        <dbReference type="ARBA" id="ARBA00022527"/>
    </source>
</evidence>
<dbReference type="SUPFAM" id="SSF52047">
    <property type="entry name" value="RNI-like"/>
    <property type="match status" value="1"/>
</dbReference>
<dbReference type="Pfam" id="PF08263">
    <property type="entry name" value="LRRNT_2"/>
    <property type="match status" value="1"/>
</dbReference>
<evidence type="ECO:0000256" key="20">
    <source>
        <dbReference type="PROSITE-ProRule" id="PRU10141"/>
    </source>
</evidence>
<dbReference type="SUPFAM" id="SSF52058">
    <property type="entry name" value="L domain-like"/>
    <property type="match status" value="1"/>
</dbReference>
<evidence type="ECO:0000256" key="17">
    <source>
        <dbReference type="ARBA" id="ARBA00023180"/>
    </source>
</evidence>
<evidence type="ECO:0000313" key="25">
    <source>
        <dbReference type="Proteomes" id="UP001632038"/>
    </source>
</evidence>
<evidence type="ECO:0000256" key="7">
    <source>
        <dbReference type="ARBA" id="ARBA00022614"/>
    </source>
</evidence>
<evidence type="ECO:0000256" key="11">
    <source>
        <dbReference type="ARBA" id="ARBA00022737"/>
    </source>
</evidence>
<feature type="domain" description="Protein kinase" evidence="23">
    <location>
        <begin position="702"/>
        <end position="996"/>
    </location>
</feature>
<evidence type="ECO:0000256" key="2">
    <source>
        <dbReference type="ARBA" id="ARBA00008684"/>
    </source>
</evidence>
<dbReference type="EMBL" id="JAVIJP010000070">
    <property type="protein sequence ID" value="KAL3618919.1"/>
    <property type="molecule type" value="Genomic_DNA"/>
</dbReference>
<dbReference type="GO" id="GO:0004674">
    <property type="term" value="F:protein serine/threonine kinase activity"/>
    <property type="evidence" value="ECO:0007669"/>
    <property type="project" value="UniProtKB-KW"/>
</dbReference>
<evidence type="ECO:0000256" key="8">
    <source>
        <dbReference type="ARBA" id="ARBA00022679"/>
    </source>
</evidence>
<dbReference type="SMART" id="SM00220">
    <property type="entry name" value="S_TKc"/>
    <property type="match status" value="1"/>
</dbReference>
<dbReference type="FunFam" id="3.80.10.10:FF:000905">
    <property type="entry name" value="Receptor-like protein kinase 7"/>
    <property type="match status" value="1"/>
</dbReference>
<keyword evidence="8" id="KW-0808">Transferase</keyword>
<comment type="similarity">
    <text evidence="2">Belongs to the protein kinase superfamily. Ser/Thr protein kinase family.</text>
</comment>
<evidence type="ECO:0000256" key="3">
    <source>
        <dbReference type="ARBA" id="ARBA00012513"/>
    </source>
</evidence>
<evidence type="ECO:0000256" key="4">
    <source>
        <dbReference type="ARBA" id="ARBA00022475"/>
    </source>
</evidence>
<dbReference type="GO" id="GO:0005886">
    <property type="term" value="C:plasma membrane"/>
    <property type="evidence" value="ECO:0007669"/>
    <property type="project" value="UniProtKB-SubCell"/>
</dbReference>
<proteinExistence type="inferred from homology"/>
<dbReference type="Pfam" id="PF00560">
    <property type="entry name" value="LRR_1"/>
    <property type="match status" value="7"/>
</dbReference>
<evidence type="ECO:0000256" key="10">
    <source>
        <dbReference type="ARBA" id="ARBA00022729"/>
    </source>
</evidence>
<dbReference type="InterPro" id="IPR001611">
    <property type="entry name" value="Leu-rich_rpt"/>
</dbReference>
<evidence type="ECO:0000256" key="12">
    <source>
        <dbReference type="ARBA" id="ARBA00022741"/>
    </source>
</evidence>
<evidence type="ECO:0000313" key="24">
    <source>
        <dbReference type="EMBL" id="KAL3618919.1"/>
    </source>
</evidence>
<evidence type="ECO:0000256" key="6">
    <source>
        <dbReference type="ARBA" id="ARBA00022553"/>
    </source>
</evidence>
<evidence type="ECO:0000256" key="16">
    <source>
        <dbReference type="ARBA" id="ARBA00023136"/>
    </source>
</evidence>
<evidence type="ECO:0000256" key="18">
    <source>
        <dbReference type="ARBA" id="ARBA00047899"/>
    </source>
</evidence>
<dbReference type="Pfam" id="PF00069">
    <property type="entry name" value="Pkinase"/>
    <property type="match status" value="1"/>
</dbReference>
<dbReference type="InterPro" id="IPR050647">
    <property type="entry name" value="Plant_LRR-RLKs"/>
</dbReference>
<dbReference type="GO" id="GO:0005524">
    <property type="term" value="F:ATP binding"/>
    <property type="evidence" value="ECO:0007669"/>
    <property type="project" value="UniProtKB-UniRule"/>
</dbReference>
<keyword evidence="14 20" id="KW-0067">ATP-binding</keyword>
<reference evidence="25" key="1">
    <citation type="journal article" date="2024" name="IScience">
        <title>Strigolactones Initiate the Formation of Haustorium-like Structures in Castilleja.</title>
        <authorList>
            <person name="Buerger M."/>
            <person name="Peterson D."/>
            <person name="Chory J."/>
        </authorList>
    </citation>
    <scope>NUCLEOTIDE SEQUENCE [LARGE SCALE GENOMIC DNA]</scope>
</reference>
<keyword evidence="6" id="KW-0597">Phosphoprotein</keyword>
<evidence type="ECO:0000256" key="21">
    <source>
        <dbReference type="SAM" id="Phobius"/>
    </source>
</evidence>
<keyword evidence="5" id="KW-0723">Serine/threonine-protein kinase</keyword>
<keyword evidence="16 21" id="KW-0472">Membrane</keyword>
<dbReference type="AlphaFoldDB" id="A0ABD3BNY8"/>
<dbReference type="PROSITE" id="PS50011">
    <property type="entry name" value="PROTEIN_KINASE_DOM"/>
    <property type="match status" value="1"/>
</dbReference>
<dbReference type="InterPro" id="IPR011009">
    <property type="entry name" value="Kinase-like_dom_sf"/>
</dbReference>
<dbReference type="EC" id="2.7.11.1" evidence="3"/>
<evidence type="ECO:0000259" key="23">
    <source>
        <dbReference type="PROSITE" id="PS50011"/>
    </source>
</evidence>
<evidence type="ECO:0000256" key="1">
    <source>
        <dbReference type="ARBA" id="ARBA00004162"/>
    </source>
</evidence>
<dbReference type="InterPro" id="IPR013210">
    <property type="entry name" value="LRR_N_plant-typ"/>
</dbReference>
<comment type="catalytic activity">
    <reaction evidence="18">
        <text>L-threonyl-[protein] + ATP = O-phospho-L-threonyl-[protein] + ADP + H(+)</text>
        <dbReference type="Rhea" id="RHEA:46608"/>
        <dbReference type="Rhea" id="RHEA-COMP:11060"/>
        <dbReference type="Rhea" id="RHEA-COMP:11605"/>
        <dbReference type="ChEBI" id="CHEBI:15378"/>
        <dbReference type="ChEBI" id="CHEBI:30013"/>
        <dbReference type="ChEBI" id="CHEBI:30616"/>
        <dbReference type="ChEBI" id="CHEBI:61977"/>
        <dbReference type="ChEBI" id="CHEBI:456216"/>
        <dbReference type="EC" id="2.7.11.1"/>
    </reaction>
</comment>
<keyword evidence="15 21" id="KW-1133">Transmembrane helix</keyword>
<evidence type="ECO:0000256" key="15">
    <source>
        <dbReference type="ARBA" id="ARBA00022989"/>
    </source>
</evidence>
<keyword evidence="7" id="KW-0433">Leucine-rich repeat</keyword>